<name>A0A4Z1HHH6_9HELO</name>
<keyword evidence="4" id="KW-0479">Metal-binding</keyword>
<keyword evidence="2" id="KW-0690">Ribosome biogenesis</keyword>
<feature type="region of interest" description="Disordered" evidence="14">
    <location>
        <begin position="336"/>
        <end position="387"/>
    </location>
</feature>
<dbReference type="CDD" id="cd23023">
    <property type="entry name" value="zf-HIT_BCD1"/>
    <property type="match status" value="1"/>
</dbReference>
<evidence type="ECO:0000259" key="15">
    <source>
        <dbReference type="PROSITE" id="PS51083"/>
    </source>
</evidence>
<dbReference type="PANTHER" id="PTHR13483">
    <property type="entry name" value="BOX C_D SNORNA PROTEIN 1-RELATED"/>
    <property type="match status" value="1"/>
</dbReference>
<comment type="similarity">
    <text evidence="9">Belongs to the BCD1 family.</text>
</comment>
<evidence type="ECO:0000256" key="5">
    <source>
        <dbReference type="ARBA" id="ARBA00022771"/>
    </source>
</evidence>
<dbReference type="OrthoDB" id="272357at2759"/>
<evidence type="ECO:0000256" key="10">
    <source>
        <dbReference type="ARBA" id="ARBA00061949"/>
    </source>
</evidence>
<dbReference type="GO" id="GO:0005634">
    <property type="term" value="C:nucleus"/>
    <property type="evidence" value="ECO:0007669"/>
    <property type="project" value="TreeGrafter"/>
</dbReference>
<evidence type="ECO:0000256" key="2">
    <source>
        <dbReference type="ARBA" id="ARBA00022517"/>
    </source>
</evidence>
<dbReference type="GO" id="GO:0070761">
    <property type="term" value="C:pre-snoRNP complex"/>
    <property type="evidence" value="ECO:0007669"/>
    <property type="project" value="TreeGrafter"/>
</dbReference>
<evidence type="ECO:0000256" key="3">
    <source>
        <dbReference type="ARBA" id="ARBA00022553"/>
    </source>
</evidence>
<dbReference type="Pfam" id="PF25790">
    <property type="entry name" value="BCD1"/>
    <property type="match status" value="1"/>
</dbReference>
<keyword evidence="1" id="KW-1017">Isopeptide bond</keyword>
<dbReference type="PROSITE" id="PS51083">
    <property type="entry name" value="ZF_HIT"/>
    <property type="match status" value="1"/>
</dbReference>
<feature type="domain" description="HIT-type" evidence="15">
    <location>
        <begin position="10"/>
        <end position="44"/>
    </location>
</feature>
<accession>A0A4Z1HHH6</accession>
<comment type="subunit">
    <text evidence="10">Interacts with FBL, SNU13, NOP58, NUFIP1, RUVBL1, RUVBL2 and TAF9. Interacts (via HIT-type zinc finger) with the RUVBL1/RUVBL2 complex in the presence of ADP.</text>
</comment>
<keyword evidence="5 13" id="KW-0863">Zinc-finger</keyword>
<sequence>MSDPLLSSLCRICHINPTKYTCPRCSQQTCSLPCSKRHKVWSTCSGIRDPTVYKPRSQLATPSGIDHDYNFLHSIEHRIERSEKEIVEERGLVKKMELELARQGPKDDRRRPNKSRGNQREDFLTKMLQNSGITVVKAPSGMSRNLENTSSWSKSQKCMNWQIEWIREADAGGRILHKSIDKWPINDTYSLLLEEQRRLSMAPEEKAALKKRKADELKENKAKRIKTDECSLDISPLSLFQDSTGAWNTILDQPILSNNQNSLRQSHAPPKLDSKYRFYLHRPKTRSSYPKVLIPLDPTQPLSKVLENRTILEFPTFYVFESDKLPEAFMLEKAYIEATGDGPEVESDESEESEDDTSDVSSDEDEDEDEEMEDGEVAPEDLTARCH</sequence>
<evidence type="ECO:0000256" key="6">
    <source>
        <dbReference type="ARBA" id="ARBA00022833"/>
    </source>
</evidence>
<dbReference type="GO" id="GO:0008270">
    <property type="term" value="F:zinc ion binding"/>
    <property type="evidence" value="ECO:0007669"/>
    <property type="project" value="UniProtKB-UniRule"/>
</dbReference>
<dbReference type="AlphaFoldDB" id="A0A4Z1HHH6"/>
<evidence type="ECO:0000256" key="12">
    <source>
        <dbReference type="ARBA" id="ARBA00077531"/>
    </source>
</evidence>
<proteinExistence type="inferred from homology"/>
<dbReference type="InterPro" id="IPR051639">
    <property type="entry name" value="BCD1"/>
</dbReference>
<dbReference type="FunFam" id="3.30.60.190:FF:000001">
    <property type="entry name" value="box C/D snoRNA protein 1"/>
    <property type="match status" value="1"/>
</dbReference>
<dbReference type="Gene3D" id="3.30.60.190">
    <property type="match status" value="1"/>
</dbReference>
<protein>
    <recommendedName>
        <fullName evidence="11">Box C/D snoRNA protein 1</fullName>
    </recommendedName>
    <alternativeName>
        <fullName evidence="12">Zinc finger HIT domain-containing protein 6</fullName>
    </alternativeName>
</protein>
<evidence type="ECO:0000313" key="16">
    <source>
        <dbReference type="EMBL" id="TGO44477.1"/>
    </source>
</evidence>
<keyword evidence="3" id="KW-0597">Phosphoprotein</keyword>
<dbReference type="InterPro" id="IPR057721">
    <property type="entry name" value="BCD1_alpha/beta"/>
</dbReference>
<evidence type="ECO:0000256" key="13">
    <source>
        <dbReference type="PROSITE-ProRule" id="PRU00453"/>
    </source>
</evidence>
<feature type="compositionally biased region" description="Basic and acidic residues" evidence="14">
    <location>
        <begin position="100"/>
        <end position="110"/>
    </location>
</feature>
<organism evidence="16 17">
    <name type="scientific">Botryotinia convoluta</name>
    <dbReference type="NCBI Taxonomy" id="54673"/>
    <lineage>
        <taxon>Eukaryota</taxon>
        <taxon>Fungi</taxon>
        <taxon>Dikarya</taxon>
        <taxon>Ascomycota</taxon>
        <taxon>Pezizomycotina</taxon>
        <taxon>Leotiomycetes</taxon>
        <taxon>Helotiales</taxon>
        <taxon>Sclerotiniaceae</taxon>
        <taxon>Botryotinia</taxon>
    </lineage>
</organism>
<evidence type="ECO:0000256" key="8">
    <source>
        <dbReference type="ARBA" id="ARBA00049598"/>
    </source>
</evidence>
<evidence type="ECO:0000256" key="14">
    <source>
        <dbReference type="SAM" id="MobiDB-lite"/>
    </source>
</evidence>
<gene>
    <name evidence="16" type="ORF">BCON_0511g00010</name>
</gene>
<evidence type="ECO:0000313" key="17">
    <source>
        <dbReference type="Proteomes" id="UP000297527"/>
    </source>
</evidence>
<comment type="caution">
    <text evidence="16">The sequence shown here is derived from an EMBL/GenBank/DDBJ whole genome shotgun (WGS) entry which is preliminary data.</text>
</comment>
<evidence type="ECO:0000256" key="7">
    <source>
        <dbReference type="ARBA" id="ARBA00022843"/>
    </source>
</evidence>
<reference evidence="16 17" key="1">
    <citation type="submission" date="2017-12" db="EMBL/GenBank/DDBJ databases">
        <title>Comparative genomics of Botrytis spp.</title>
        <authorList>
            <person name="Valero-Jimenez C.A."/>
            <person name="Tapia P."/>
            <person name="Veloso J."/>
            <person name="Silva-Moreno E."/>
            <person name="Staats M."/>
            <person name="Valdes J.H."/>
            <person name="Van Kan J.A.L."/>
        </authorList>
    </citation>
    <scope>NUCLEOTIDE SEQUENCE [LARGE SCALE GENOMIC DNA]</scope>
    <source>
        <strain evidence="16 17">MUCL11595</strain>
    </source>
</reference>
<dbReference type="EMBL" id="PQXN01000509">
    <property type="protein sequence ID" value="TGO44477.1"/>
    <property type="molecule type" value="Genomic_DNA"/>
</dbReference>
<evidence type="ECO:0000256" key="11">
    <source>
        <dbReference type="ARBA" id="ARBA00068630"/>
    </source>
</evidence>
<dbReference type="GO" id="GO:0000463">
    <property type="term" value="P:maturation of LSU-rRNA from tricistronic rRNA transcript (SSU-rRNA, 5.8S rRNA, LSU-rRNA)"/>
    <property type="evidence" value="ECO:0007669"/>
    <property type="project" value="TreeGrafter"/>
</dbReference>
<dbReference type="GO" id="GO:0048254">
    <property type="term" value="P:snoRNA localization"/>
    <property type="evidence" value="ECO:0007669"/>
    <property type="project" value="TreeGrafter"/>
</dbReference>
<evidence type="ECO:0000256" key="4">
    <source>
        <dbReference type="ARBA" id="ARBA00022723"/>
    </source>
</evidence>
<comment type="function">
    <text evidence="8">Required for box C/D snoRNAs accumulation involved in snoRNA processing, snoRNA transport to the nucleolus and ribosome biogenesis.</text>
</comment>
<keyword evidence="6" id="KW-0862">Zinc</keyword>
<dbReference type="SUPFAM" id="SSF144232">
    <property type="entry name" value="HIT/MYND zinc finger-like"/>
    <property type="match status" value="1"/>
</dbReference>
<feature type="region of interest" description="Disordered" evidence="14">
    <location>
        <begin position="100"/>
        <end position="122"/>
    </location>
</feature>
<dbReference type="InterPro" id="IPR007529">
    <property type="entry name" value="Znf_HIT"/>
</dbReference>
<evidence type="ECO:0000256" key="9">
    <source>
        <dbReference type="ARBA" id="ARBA00049654"/>
    </source>
</evidence>
<keyword evidence="17" id="KW-1185">Reference proteome</keyword>
<dbReference type="Proteomes" id="UP000297527">
    <property type="component" value="Unassembled WGS sequence"/>
</dbReference>
<dbReference type="Pfam" id="PF04438">
    <property type="entry name" value="zf-HIT"/>
    <property type="match status" value="1"/>
</dbReference>
<evidence type="ECO:0000256" key="1">
    <source>
        <dbReference type="ARBA" id="ARBA00022499"/>
    </source>
</evidence>
<dbReference type="GO" id="GO:0000492">
    <property type="term" value="P:box C/D snoRNP assembly"/>
    <property type="evidence" value="ECO:0007669"/>
    <property type="project" value="TreeGrafter"/>
</dbReference>
<keyword evidence="7" id="KW-0832">Ubl conjugation</keyword>
<dbReference type="PANTHER" id="PTHR13483:SF11">
    <property type="entry name" value="ZINC FINGER HIT DOMAIN-CONTAINING PROTEIN 3"/>
    <property type="match status" value="1"/>
</dbReference>
<feature type="compositionally biased region" description="Acidic residues" evidence="14">
    <location>
        <begin position="343"/>
        <end position="379"/>
    </location>
</feature>